<sequence length="191" mass="19693">MTIHNRTPRSARLAAVIASTALAVAAFGLSGCATTTAQTPPAQAAPDAASVTAGEAVTVVDAWAKAAESGMSAAFGHVTNSSDHDVTIVSATSEASSMIELHETVESDTGEMMMREIDGGFVIPAGETLVLEPGGNHLMLMDLTAPLVAGDEITFVLTFDDESTGEFTAPVKDFSGANENYEGQSHSDMDQ</sequence>
<organism evidence="3 4">
    <name type="scientific">Microbacterium immunditiarum</name>
    <dbReference type="NCBI Taxonomy" id="337480"/>
    <lineage>
        <taxon>Bacteria</taxon>
        <taxon>Bacillati</taxon>
        <taxon>Actinomycetota</taxon>
        <taxon>Actinomycetes</taxon>
        <taxon>Micrococcales</taxon>
        <taxon>Microbacteriaceae</taxon>
        <taxon>Microbacterium</taxon>
    </lineage>
</organism>
<dbReference type="SUPFAM" id="SSF110087">
    <property type="entry name" value="DR1885-like metal-binding protein"/>
    <property type="match status" value="1"/>
</dbReference>
<dbReference type="PANTHER" id="PTHR36302">
    <property type="entry name" value="BLR7088 PROTEIN"/>
    <property type="match status" value="1"/>
</dbReference>
<evidence type="ECO:0000256" key="1">
    <source>
        <dbReference type="SAM" id="MobiDB-lite"/>
    </source>
</evidence>
<dbReference type="PROSITE" id="PS51257">
    <property type="entry name" value="PROKAR_LIPOPROTEIN"/>
    <property type="match status" value="1"/>
</dbReference>
<evidence type="ECO:0000313" key="4">
    <source>
        <dbReference type="Proteomes" id="UP000576969"/>
    </source>
</evidence>
<evidence type="ECO:0000256" key="2">
    <source>
        <dbReference type="SAM" id="SignalP"/>
    </source>
</evidence>
<dbReference type="AlphaFoldDB" id="A0A7Y9GMR7"/>
<evidence type="ECO:0008006" key="5">
    <source>
        <dbReference type="Google" id="ProtNLM"/>
    </source>
</evidence>
<reference evidence="3 4" key="1">
    <citation type="submission" date="2020-07" db="EMBL/GenBank/DDBJ databases">
        <title>Sequencing the genomes of 1000 actinobacteria strains.</title>
        <authorList>
            <person name="Klenk H.-P."/>
        </authorList>
    </citation>
    <scope>NUCLEOTIDE SEQUENCE [LARGE SCALE GENOMIC DNA]</scope>
    <source>
        <strain evidence="3 4">DSM 24662</strain>
    </source>
</reference>
<feature type="region of interest" description="Disordered" evidence="1">
    <location>
        <begin position="167"/>
        <end position="191"/>
    </location>
</feature>
<dbReference type="InterPro" id="IPR058248">
    <property type="entry name" value="Lxx211020-like"/>
</dbReference>
<feature type="signal peptide" evidence="2">
    <location>
        <begin position="1"/>
        <end position="25"/>
    </location>
</feature>
<proteinExistence type="predicted"/>
<name>A0A7Y9GMR7_9MICO</name>
<feature type="chain" id="PRO_5038512537" description="Copper chaperone PCu(A)C" evidence="2">
    <location>
        <begin position="26"/>
        <end position="191"/>
    </location>
</feature>
<keyword evidence="2" id="KW-0732">Signal</keyword>
<dbReference type="Pfam" id="PF04314">
    <property type="entry name" value="PCuAC"/>
    <property type="match status" value="1"/>
</dbReference>
<evidence type="ECO:0000313" key="3">
    <source>
        <dbReference type="EMBL" id="NYE19368.1"/>
    </source>
</evidence>
<dbReference type="RefSeq" id="WP_179488667.1">
    <property type="nucleotide sequence ID" value="NZ_JACCBV010000001.1"/>
</dbReference>
<protein>
    <recommendedName>
        <fullName evidence="5">Copper chaperone PCu(A)C</fullName>
    </recommendedName>
</protein>
<dbReference type="InterPro" id="IPR007410">
    <property type="entry name" value="LpqE-like"/>
</dbReference>
<comment type="caution">
    <text evidence="3">The sequence shown here is derived from an EMBL/GenBank/DDBJ whole genome shotgun (WGS) entry which is preliminary data.</text>
</comment>
<gene>
    <name evidence="3" type="ORF">BJ991_001396</name>
</gene>
<dbReference type="InterPro" id="IPR036182">
    <property type="entry name" value="PCuAC_sf"/>
</dbReference>
<dbReference type="PANTHER" id="PTHR36302:SF1">
    <property type="entry name" value="COPPER CHAPERONE PCU(A)C"/>
    <property type="match status" value="1"/>
</dbReference>
<dbReference type="Proteomes" id="UP000576969">
    <property type="component" value="Unassembled WGS sequence"/>
</dbReference>
<accession>A0A7Y9GMR7</accession>
<dbReference type="Gene3D" id="2.60.40.1890">
    <property type="entry name" value="PCu(A)C copper chaperone"/>
    <property type="match status" value="1"/>
</dbReference>
<keyword evidence="4" id="KW-1185">Reference proteome</keyword>
<dbReference type="EMBL" id="JACCBV010000001">
    <property type="protein sequence ID" value="NYE19368.1"/>
    <property type="molecule type" value="Genomic_DNA"/>
</dbReference>